<protein>
    <submittedName>
        <fullName evidence="1">Uncharacterized protein</fullName>
    </submittedName>
</protein>
<sequence length="38" mass="4700">MNQVPEISMIRILDFRNESSFRNRQYPNFRNQRDGKNK</sequence>
<proteinExistence type="predicted"/>
<accession>A0A452YYD4</accession>
<dbReference type="EnsemblPlants" id="AET1Gv20570400.4">
    <property type="protein sequence ID" value="AET1Gv20570400.4"/>
    <property type="gene ID" value="AET1Gv20570400"/>
</dbReference>
<name>A0A452YYD4_AEGTS</name>
<evidence type="ECO:0000313" key="1">
    <source>
        <dbReference type="EnsemblPlants" id="AET1Gv20570400.4"/>
    </source>
</evidence>
<reference evidence="1" key="5">
    <citation type="journal article" date="2021" name="G3 (Bethesda)">
        <title>Aegilops tauschii genome assembly Aet v5.0 features greater sequence contiguity and improved annotation.</title>
        <authorList>
            <person name="Wang L."/>
            <person name="Zhu T."/>
            <person name="Rodriguez J.C."/>
            <person name="Deal K.R."/>
            <person name="Dubcovsky J."/>
            <person name="McGuire P.E."/>
            <person name="Lux T."/>
            <person name="Spannagl M."/>
            <person name="Mayer K.F.X."/>
            <person name="Baldrich P."/>
            <person name="Meyers B.C."/>
            <person name="Huo N."/>
            <person name="Gu Y.Q."/>
            <person name="Zhou H."/>
            <person name="Devos K.M."/>
            <person name="Bennetzen J.L."/>
            <person name="Unver T."/>
            <person name="Budak H."/>
            <person name="Gulick P.J."/>
            <person name="Galiba G."/>
            <person name="Kalapos B."/>
            <person name="Nelson D.R."/>
            <person name="Li P."/>
            <person name="You F.M."/>
            <person name="Luo M.C."/>
            <person name="Dvorak J."/>
        </authorList>
    </citation>
    <scope>NUCLEOTIDE SEQUENCE [LARGE SCALE GENOMIC DNA]</scope>
    <source>
        <strain evidence="1">cv. AL8/78</strain>
    </source>
</reference>
<evidence type="ECO:0000313" key="2">
    <source>
        <dbReference type="Proteomes" id="UP000015105"/>
    </source>
</evidence>
<dbReference type="Proteomes" id="UP000015105">
    <property type="component" value="Chromosome 1D"/>
</dbReference>
<reference evidence="1" key="3">
    <citation type="journal article" date="2017" name="Nature">
        <title>Genome sequence of the progenitor of the wheat D genome Aegilops tauschii.</title>
        <authorList>
            <person name="Luo M.C."/>
            <person name="Gu Y.Q."/>
            <person name="Puiu D."/>
            <person name="Wang H."/>
            <person name="Twardziok S.O."/>
            <person name="Deal K.R."/>
            <person name="Huo N."/>
            <person name="Zhu T."/>
            <person name="Wang L."/>
            <person name="Wang Y."/>
            <person name="McGuire P.E."/>
            <person name="Liu S."/>
            <person name="Long H."/>
            <person name="Ramasamy R.K."/>
            <person name="Rodriguez J.C."/>
            <person name="Van S.L."/>
            <person name="Yuan L."/>
            <person name="Wang Z."/>
            <person name="Xia Z."/>
            <person name="Xiao L."/>
            <person name="Anderson O.D."/>
            <person name="Ouyang S."/>
            <person name="Liang Y."/>
            <person name="Zimin A.V."/>
            <person name="Pertea G."/>
            <person name="Qi P."/>
            <person name="Bennetzen J.L."/>
            <person name="Dai X."/>
            <person name="Dawson M.W."/>
            <person name="Muller H.G."/>
            <person name="Kugler K."/>
            <person name="Rivarola-Duarte L."/>
            <person name="Spannagl M."/>
            <person name="Mayer K.F.X."/>
            <person name="Lu F.H."/>
            <person name="Bevan M.W."/>
            <person name="Leroy P."/>
            <person name="Li P."/>
            <person name="You F.M."/>
            <person name="Sun Q."/>
            <person name="Liu Z."/>
            <person name="Lyons E."/>
            <person name="Wicker T."/>
            <person name="Salzberg S.L."/>
            <person name="Devos K.M."/>
            <person name="Dvorak J."/>
        </authorList>
    </citation>
    <scope>NUCLEOTIDE SEQUENCE [LARGE SCALE GENOMIC DNA]</scope>
    <source>
        <strain evidence="1">cv. AL8/78</strain>
    </source>
</reference>
<organism evidence="1 2">
    <name type="scientific">Aegilops tauschii subsp. strangulata</name>
    <name type="common">Goatgrass</name>
    <dbReference type="NCBI Taxonomy" id="200361"/>
    <lineage>
        <taxon>Eukaryota</taxon>
        <taxon>Viridiplantae</taxon>
        <taxon>Streptophyta</taxon>
        <taxon>Embryophyta</taxon>
        <taxon>Tracheophyta</taxon>
        <taxon>Spermatophyta</taxon>
        <taxon>Magnoliopsida</taxon>
        <taxon>Liliopsida</taxon>
        <taxon>Poales</taxon>
        <taxon>Poaceae</taxon>
        <taxon>BOP clade</taxon>
        <taxon>Pooideae</taxon>
        <taxon>Triticodae</taxon>
        <taxon>Triticeae</taxon>
        <taxon>Triticinae</taxon>
        <taxon>Aegilops</taxon>
    </lineage>
</organism>
<reference evidence="1" key="4">
    <citation type="submission" date="2019-03" db="UniProtKB">
        <authorList>
            <consortium name="EnsemblPlants"/>
        </authorList>
    </citation>
    <scope>IDENTIFICATION</scope>
</reference>
<dbReference type="AlphaFoldDB" id="A0A452YYD4"/>
<reference evidence="2" key="2">
    <citation type="journal article" date="2017" name="Nat. Plants">
        <title>The Aegilops tauschii genome reveals multiple impacts of transposons.</title>
        <authorList>
            <person name="Zhao G."/>
            <person name="Zou C."/>
            <person name="Li K."/>
            <person name="Wang K."/>
            <person name="Li T."/>
            <person name="Gao L."/>
            <person name="Zhang X."/>
            <person name="Wang H."/>
            <person name="Yang Z."/>
            <person name="Liu X."/>
            <person name="Jiang W."/>
            <person name="Mao L."/>
            <person name="Kong X."/>
            <person name="Jiao Y."/>
            <person name="Jia J."/>
        </authorList>
    </citation>
    <scope>NUCLEOTIDE SEQUENCE [LARGE SCALE GENOMIC DNA]</scope>
    <source>
        <strain evidence="2">cv. AL8/78</strain>
    </source>
</reference>
<reference evidence="2" key="1">
    <citation type="journal article" date="2014" name="Science">
        <title>Ancient hybridizations among the ancestral genomes of bread wheat.</title>
        <authorList>
            <consortium name="International Wheat Genome Sequencing Consortium,"/>
            <person name="Marcussen T."/>
            <person name="Sandve S.R."/>
            <person name="Heier L."/>
            <person name="Spannagl M."/>
            <person name="Pfeifer M."/>
            <person name="Jakobsen K.S."/>
            <person name="Wulff B.B."/>
            <person name="Steuernagel B."/>
            <person name="Mayer K.F."/>
            <person name="Olsen O.A."/>
        </authorList>
    </citation>
    <scope>NUCLEOTIDE SEQUENCE [LARGE SCALE GENOMIC DNA]</scope>
    <source>
        <strain evidence="2">cv. AL8/78</strain>
    </source>
</reference>
<keyword evidence="2" id="KW-1185">Reference proteome</keyword>
<dbReference type="Gramene" id="AET1Gv20570400.4">
    <property type="protein sequence ID" value="AET1Gv20570400.4"/>
    <property type="gene ID" value="AET1Gv20570400"/>
</dbReference>